<dbReference type="GO" id="GO:0016787">
    <property type="term" value="F:hydrolase activity"/>
    <property type="evidence" value="ECO:0007669"/>
    <property type="project" value="UniProtKB-KW"/>
</dbReference>
<dbReference type="Gene3D" id="3.40.50.1000">
    <property type="entry name" value="HAD superfamily/HAD-like"/>
    <property type="match status" value="1"/>
</dbReference>
<dbReference type="InterPro" id="IPR036412">
    <property type="entry name" value="HAD-like_sf"/>
</dbReference>
<dbReference type="Proteomes" id="UP000822142">
    <property type="component" value="Unassembled WGS sequence"/>
</dbReference>
<dbReference type="InterPro" id="IPR041492">
    <property type="entry name" value="HAD_2"/>
</dbReference>
<dbReference type="InterPro" id="IPR006439">
    <property type="entry name" value="HAD-SF_hydro_IA"/>
</dbReference>
<protein>
    <submittedName>
        <fullName evidence="1">HAD-IA family hydrolase</fullName>
    </submittedName>
</protein>
<gene>
    <name evidence="1" type="ORF">G5A70_08560</name>
</gene>
<sequence>MKEAIKEFEKTKDFLICVDSDGCVLDTMDVKHMRCLGPCLVHVWNLEEYRDEIIRLWRKVNLFSPARGLNRFRGLAKVLAEIHENYVRVEGLSEYIYWVQTTREHSDESLEEAFERTGSSCIRKAMEWSNLVNQSMAMISDKKKQPFDGAREALESIRSYVDVVVVTAANGAEIRKEWEAQSLIQYTDLLVSQETGRKAECLKKLVQKGYEPGHVLMIGDSPADLKAAKEAGALFYPVLVYQERESWEAFPEILKQFLKGTYSSEEEARQIQEFQKNLGVQ</sequence>
<dbReference type="NCBIfam" id="TIGR01549">
    <property type="entry name" value="HAD-SF-IA-v1"/>
    <property type="match status" value="1"/>
</dbReference>
<dbReference type="SUPFAM" id="SSF56784">
    <property type="entry name" value="HAD-like"/>
    <property type="match status" value="1"/>
</dbReference>
<reference evidence="1 2" key="1">
    <citation type="journal article" date="2020" name="Cell Host Microbe">
        <title>Functional and Genomic Variation between Human-Derived Isolates of Lachnospiraceae Reveals Inter- and Intra-Species Diversity.</title>
        <authorList>
            <person name="Sorbara M.T."/>
            <person name="Littmann E.R."/>
            <person name="Fontana E."/>
            <person name="Moody T.U."/>
            <person name="Kohout C.E."/>
            <person name="Gjonbalaj M."/>
            <person name="Eaton V."/>
            <person name="Seok R."/>
            <person name="Leiner I.M."/>
            <person name="Pamer E.G."/>
        </authorList>
    </citation>
    <scope>NUCLEOTIDE SEQUENCE [LARGE SCALE GENOMIC DNA]</scope>
    <source>
        <strain evidence="1 2">MSK.15.26</strain>
    </source>
</reference>
<dbReference type="InterPro" id="IPR050155">
    <property type="entry name" value="HAD-like_hydrolase_sf"/>
</dbReference>
<comment type="caution">
    <text evidence="1">The sequence shown here is derived from an EMBL/GenBank/DDBJ whole genome shotgun (WGS) entry which is preliminary data.</text>
</comment>
<dbReference type="InterPro" id="IPR023214">
    <property type="entry name" value="HAD_sf"/>
</dbReference>
<keyword evidence="1" id="KW-0378">Hydrolase</keyword>
<dbReference type="Pfam" id="PF13419">
    <property type="entry name" value="HAD_2"/>
    <property type="match status" value="1"/>
</dbReference>
<evidence type="ECO:0000313" key="2">
    <source>
        <dbReference type="Proteomes" id="UP000822142"/>
    </source>
</evidence>
<accession>A0ABX2I7A8</accession>
<dbReference type="PANTHER" id="PTHR43434:SF1">
    <property type="entry name" value="PHOSPHOGLYCOLATE PHOSPHATASE"/>
    <property type="match status" value="1"/>
</dbReference>
<dbReference type="RefSeq" id="WP_173749246.1">
    <property type="nucleotide sequence ID" value="NZ_JAAITA010000009.1"/>
</dbReference>
<proteinExistence type="predicted"/>
<organism evidence="1 2">
    <name type="scientific">Blautia hansenii</name>
    <name type="common">Ruminococcus hansenii</name>
    <dbReference type="NCBI Taxonomy" id="1322"/>
    <lineage>
        <taxon>Bacteria</taxon>
        <taxon>Bacillati</taxon>
        <taxon>Bacillota</taxon>
        <taxon>Clostridia</taxon>
        <taxon>Lachnospirales</taxon>
        <taxon>Lachnospiraceae</taxon>
        <taxon>Blautia</taxon>
    </lineage>
</organism>
<dbReference type="PANTHER" id="PTHR43434">
    <property type="entry name" value="PHOSPHOGLYCOLATE PHOSPHATASE"/>
    <property type="match status" value="1"/>
</dbReference>
<evidence type="ECO:0000313" key="1">
    <source>
        <dbReference type="EMBL" id="NSJ86220.1"/>
    </source>
</evidence>
<name>A0ABX2I7A8_BLAHA</name>
<keyword evidence="2" id="KW-1185">Reference proteome</keyword>
<dbReference type="EMBL" id="JAAITA010000009">
    <property type="protein sequence ID" value="NSJ86220.1"/>
    <property type="molecule type" value="Genomic_DNA"/>
</dbReference>
<dbReference type="CDD" id="cd01427">
    <property type="entry name" value="HAD_like"/>
    <property type="match status" value="1"/>
</dbReference>